<keyword evidence="2 4" id="KW-0238">DNA-binding</keyword>
<dbReference type="GO" id="GO:0003700">
    <property type="term" value="F:DNA-binding transcription factor activity"/>
    <property type="evidence" value="ECO:0007669"/>
    <property type="project" value="TreeGrafter"/>
</dbReference>
<feature type="DNA-binding region" description="H-T-H motif" evidence="4">
    <location>
        <begin position="40"/>
        <end position="59"/>
    </location>
</feature>
<dbReference type="PANTHER" id="PTHR30055:SF234">
    <property type="entry name" value="HTH-TYPE TRANSCRIPTIONAL REGULATOR BETI"/>
    <property type="match status" value="1"/>
</dbReference>
<evidence type="ECO:0000313" key="7">
    <source>
        <dbReference type="Proteomes" id="UP000295444"/>
    </source>
</evidence>
<dbReference type="Pfam" id="PF00440">
    <property type="entry name" value="TetR_N"/>
    <property type="match status" value="1"/>
</dbReference>
<keyword evidence="1" id="KW-0805">Transcription regulation</keyword>
<dbReference type="InterPro" id="IPR050109">
    <property type="entry name" value="HTH-type_TetR-like_transc_reg"/>
</dbReference>
<evidence type="ECO:0000256" key="3">
    <source>
        <dbReference type="ARBA" id="ARBA00023163"/>
    </source>
</evidence>
<comment type="caution">
    <text evidence="6">The sequence shown here is derived from an EMBL/GenBank/DDBJ whole genome shotgun (WGS) entry which is preliminary data.</text>
</comment>
<evidence type="ECO:0000259" key="5">
    <source>
        <dbReference type="PROSITE" id="PS50977"/>
    </source>
</evidence>
<evidence type="ECO:0000256" key="1">
    <source>
        <dbReference type="ARBA" id="ARBA00023015"/>
    </source>
</evidence>
<dbReference type="Proteomes" id="UP000295444">
    <property type="component" value="Unassembled WGS sequence"/>
</dbReference>
<evidence type="ECO:0000256" key="4">
    <source>
        <dbReference type="PROSITE-ProRule" id="PRU00335"/>
    </source>
</evidence>
<evidence type="ECO:0000313" key="6">
    <source>
        <dbReference type="EMBL" id="TDP96563.1"/>
    </source>
</evidence>
<reference evidence="6 7" key="1">
    <citation type="submission" date="2019-03" db="EMBL/GenBank/DDBJ databases">
        <title>Genomic Encyclopedia of Type Strains, Phase IV (KMG-IV): sequencing the most valuable type-strain genomes for metagenomic binning, comparative biology and taxonomic classification.</title>
        <authorList>
            <person name="Goeker M."/>
        </authorList>
    </citation>
    <scope>NUCLEOTIDE SEQUENCE [LARGE SCALE GENOMIC DNA]</scope>
    <source>
        <strain evidence="6 7">DSM 45361</strain>
    </source>
</reference>
<dbReference type="EMBL" id="SNXZ01000004">
    <property type="protein sequence ID" value="TDP96563.1"/>
    <property type="molecule type" value="Genomic_DNA"/>
</dbReference>
<keyword evidence="7" id="KW-1185">Reference proteome</keyword>
<name>A0A4R6SAL6_LABRH</name>
<dbReference type="PANTHER" id="PTHR30055">
    <property type="entry name" value="HTH-TYPE TRANSCRIPTIONAL REGULATOR RUTR"/>
    <property type="match status" value="1"/>
</dbReference>
<dbReference type="AlphaFoldDB" id="A0A4R6SAL6"/>
<dbReference type="GO" id="GO:0000976">
    <property type="term" value="F:transcription cis-regulatory region binding"/>
    <property type="evidence" value="ECO:0007669"/>
    <property type="project" value="TreeGrafter"/>
</dbReference>
<dbReference type="InterPro" id="IPR009057">
    <property type="entry name" value="Homeodomain-like_sf"/>
</dbReference>
<sequence>MTPRPRSGRRTQRERRETTVGKLVDATIEAVADVGYARTSVQEICGRAGLSHGGMFRHFDTRLDLVVAAAAEVAARQTRGFADRFAGLSPAQTSLADLLRQLRDLSRDPVNAVWRELLVAARTDQRLRDRLRPIVENYRDDVYAAAMLVPGIAAFDEEIREVLLFSVLYLFDGESLVRPVAEDGPREQVRLTLAERCLNSLTG</sequence>
<accession>A0A4R6SAL6</accession>
<keyword evidence="3" id="KW-0804">Transcription</keyword>
<gene>
    <name evidence="6" type="ORF">EV186_104551</name>
</gene>
<protein>
    <submittedName>
        <fullName evidence="6">TetR family transcriptional regulator</fullName>
    </submittedName>
</protein>
<evidence type="ECO:0000256" key="2">
    <source>
        <dbReference type="ARBA" id="ARBA00023125"/>
    </source>
</evidence>
<dbReference type="Gene3D" id="1.10.357.10">
    <property type="entry name" value="Tetracycline Repressor, domain 2"/>
    <property type="match status" value="1"/>
</dbReference>
<dbReference type="InterPro" id="IPR001647">
    <property type="entry name" value="HTH_TetR"/>
</dbReference>
<organism evidence="6 7">
    <name type="scientific">Labedaea rhizosphaerae</name>
    <dbReference type="NCBI Taxonomy" id="598644"/>
    <lineage>
        <taxon>Bacteria</taxon>
        <taxon>Bacillati</taxon>
        <taxon>Actinomycetota</taxon>
        <taxon>Actinomycetes</taxon>
        <taxon>Pseudonocardiales</taxon>
        <taxon>Pseudonocardiaceae</taxon>
        <taxon>Labedaea</taxon>
    </lineage>
</organism>
<dbReference type="PROSITE" id="PS50977">
    <property type="entry name" value="HTH_TETR_2"/>
    <property type="match status" value="1"/>
</dbReference>
<dbReference type="SUPFAM" id="SSF46689">
    <property type="entry name" value="Homeodomain-like"/>
    <property type="match status" value="1"/>
</dbReference>
<feature type="domain" description="HTH tetR-type" evidence="5">
    <location>
        <begin position="17"/>
        <end position="77"/>
    </location>
</feature>
<proteinExistence type="predicted"/>